<dbReference type="EMBL" id="JBHTHX010003096">
    <property type="protein sequence ID" value="MFD0891342.1"/>
    <property type="molecule type" value="Genomic_DNA"/>
</dbReference>
<sequence>MPQFMTEQRHPFLGAQHLPQRETDVEDAAAPEPDPVVGGVEVGDEPDDPNGRHSQRGGDPVGEAVQTRSLGTAQRPLVPLDGVRTWQ</sequence>
<keyword evidence="3" id="KW-1185">Reference proteome</keyword>
<evidence type="ECO:0000313" key="3">
    <source>
        <dbReference type="Proteomes" id="UP001597024"/>
    </source>
</evidence>
<name>A0ABW3E7D1_9ACTN</name>
<dbReference type="Proteomes" id="UP001597024">
    <property type="component" value="Unassembled WGS sequence"/>
</dbReference>
<organism evidence="2 3">
    <name type="scientific">Streptosporangium algeriense</name>
    <dbReference type="NCBI Taxonomy" id="1682748"/>
    <lineage>
        <taxon>Bacteria</taxon>
        <taxon>Bacillati</taxon>
        <taxon>Actinomycetota</taxon>
        <taxon>Actinomycetes</taxon>
        <taxon>Streptosporangiales</taxon>
        <taxon>Streptosporangiaceae</taxon>
        <taxon>Streptosporangium</taxon>
    </lineage>
</organism>
<feature type="region of interest" description="Disordered" evidence="1">
    <location>
        <begin position="1"/>
        <end position="87"/>
    </location>
</feature>
<reference evidence="3" key="1">
    <citation type="journal article" date="2019" name="Int. J. Syst. Evol. Microbiol.">
        <title>The Global Catalogue of Microorganisms (GCM) 10K type strain sequencing project: providing services to taxonomists for standard genome sequencing and annotation.</title>
        <authorList>
            <consortium name="The Broad Institute Genomics Platform"/>
            <consortium name="The Broad Institute Genome Sequencing Center for Infectious Disease"/>
            <person name="Wu L."/>
            <person name="Ma J."/>
        </authorList>
    </citation>
    <scope>NUCLEOTIDE SEQUENCE [LARGE SCALE GENOMIC DNA]</scope>
    <source>
        <strain evidence="3">CCUG 62974</strain>
    </source>
</reference>
<gene>
    <name evidence="2" type="ORF">ACFQ08_42910</name>
</gene>
<evidence type="ECO:0000313" key="2">
    <source>
        <dbReference type="EMBL" id="MFD0891342.1"/>
    </source>
</evidence>
<proteinExistence type="predicted"/>
<protein>
    <submittedName>
        <fullName evidence="2">Uncharacterized protein</fullName>
    </submittedName>
</protein>
<comment type="caution">
    <text evidence="2">The sequence shown here is derived from an EMBL/GenBank/DDBJ whole genome shotgun (WGS) entry which is preliminary data.</text>
</comment>
<evidence type="ECO:0000256" key="1">
    <source>
        <dbReference type="SAM" id="MobiDB-lite"/>
    </source>
</evidence>
<accession>A0ABW3E7D1</accession>
<feature type="compositionally biased region" description="Low complexity" evidence="1">
    <location>
        <begin position="30"/>
        <end position="39"/>
    </location>
</feature>